<dbReference type="AlphaFoldDB" id="A0A918XLI9"/>
<sequence>MKKIRAMSWPSQAILLPLVFMLLVLPDVGMSDPERISLQDIRGVAMDAAKELAPGVSFQSAESSYWDDEPVYVLHGARFNEVWRICVTHMGVIKEVSVEDRDE</sequence>
<name>A0A918XLI9_9GAMM</name>
<evidence type="ECO:0000313" key="1">
    <source>
        <dbReference type="EMBL" id="GHD37791.1"/>
    </source>
</evidence>
<accession>A0A918XLI9</accession>
<proteinExistence type="predicted"/>
<evidence type="ECO:0000313" key="2">
    <source>
        <dbReference type="Proteomes" id="UP000644693"/>
    </source>
</evidence>
<reference evidence="1" key="2">
    <citation type="submission" date="2020-09" db="EMBL/GenBank/DDBJ databases">
        <authorList>
            <person name="Sun Q."/>
            <person name="Kim S."/>
        </authorList>
    </citation>
    <scope>NUCLEOTIDE SEQUENCE</scope>
    <source>
        <strain evidence="1">KCTC 23430</strain>
    </source>
</reference>
<dbReference type="Proteomes" id="UP000644693">
    <property type="component" value="Unassembled WGS sequence"/>
</dbReference>
<keyword evidence="2" id="KW-1185">Reference proteome</keyword>
<comment type="caution">
    <text evidence="1">The sequence shown here is derived from an EMBL/GenBank/DDBJ whole genome shotgun (WGS) entry which is preliminary data.</text>
</comment>
<gene>
    <name evidence="1" type="ORF">GCM10007053_27270</name>
</gene>
<reference evidence="1" key="1">
    <citation type="journal article" date="2014" name="Int. J. Syst. Evol. Microbiol.">
        <title>Complete genome sequence of Corynebacterium casei LMG S-19264T (=DSM 44701T), isolated from a smear-ripened cheese.</title>
        <authorList>
            <consortium name="US DOE Joint Genome Institute (JGI-PGF)"/>
            <person name="Walter F."/>
            <person name="Albersmeier A."/>
            <person name="Kalinowski J."/>
            <person name="Ruckert C."/>
        </authorList>
    </citation>
    <scope>NUCLEOTIDE SEQUENCE</scope>
    <source>
        <strain evidence="1">KCTC 23430</strain>
    </source>
</reference>
<dbReference type="RefSeq" id="WP_189478378.1">
    <property type="nucleotide sequence ID" value="NZ_BMYM01000003.1"/>
</dbReference>
<organism evidence="1 2">
    <name type="scientific">Parahalioglobus pacificus</name>
    <dbReference type="NCBI Taxonomy" id="930806"/>
    <lineage>
        <taxon>Bacteria</taxon>
        <taxon>Pseudomonadati</taxon>
        <taxon>Pseudomonadota</taxon>
        <taxon>Gammaproteobacteria</taxon>
        <taxon>Cellvibrionales</taxon>
        <taxon>Halieaceae</taxon>
        <taxon>Parahalioglobus</taxon>
    </lineage>
</organism>
<dbReference type="EMBL" id="BMYM01000003">
    <property type="protein sequence ID" value="GHD37791.1"/>
    <property type="molecule type" value="Genomic_DNA"/>
</dbReference>
<protein>
    <submittedName>
        <fullName evidence="1">Uncharacterized protein</fullName>
    </submittedName>
</protein>